<dbReference type="Proteomes" id="UP000280091">
    <property type="component" value="Unassembled WGS sequence"/>
</dbReference>
<dbReference type="AlphaFoldDB" id="A0A495RR73"/>
<protein>
    <submittedName>
        <fullName evidence="2">Glycosyl transferase family 2</fullName>
    </submittedName>
</protein>
<dbReference type="SUPFAM" id="SSF53448">
    <property type="entry name" value="Nucleotide-diphospho-sugar transferases"/>
    <property type="match status" value="1"/>
</dbReference>
<keyword evidence="2" id="KW-0808">Transferase</keyword>
<comment type="caution">
    <text evidence="2">The sequence shown here is derived from an EMBL/GenBank/DDBJ whole genome shotgun (WGS) entry which is preliminary data.</text>
</comment>
<dbReference type="GO" id="GO:0016758">
    <property type="term" value="F:hexosyltransferase activity"/>
    <property type="evidence" value="ECO:0007669"/>
    <property type="project" value="UniProtKB-ARBA"/>
</dbReference>
<evidence type="ECO:0000259" key="1">
    <source>
        <dbReference type="Pfam" id="PF00535"/>
    </source>
</evidence>
<dbReference type="InterPro" id="IPR029044">
    <property type="entry name" value="Nucleotide-diphossugar_trans"/>
</dbReference>
<dbReference type="RefSeq" id="WP_121366201.1">
    <property type="nucleotide sequence ID" value="NZ_RBXA01000005.1"/>
</dbReference>
<evidence type="ECO:0000313" key="2">
    <source>
        <dbReference type="EMBL" id="RKS89744.1"/>
    </source>
</evidence>
<name>A0A495RR73_9FLAO</name>
<dbReference type="Pfam" id="PF00535">
    <property type="entry name" value="Glycos_transf_2"/>
    <property type="match status" value="1"/>
</dbReference>
<dbReference type="Gene3D" id="3.90.550.10">
    <property type="entry name" value="Spore Coat Polysaccharide Biosynthesis Protein SpsA, Chain A"/>
    <property type="match status" value="1"/>
</dbReference>
<dbReference type="PANTHER" id="PTHR22916:SF3">
    <property type="entry name" value="UDP-GLCNAC:BETAGAL BETA-1,3-N-ACETYLGLUCOSAMINYLTRANSFERASE-LIKE PROTEIN 1"/>
    <property type="match status" value="1"/>
</dbReference>
<dbReference type="EMBL" id="RBXA01000005">
    <property type="protein sequence ID" value="RKS89744.1"/>
    <property type="molecule type" value="Genomic_DNA"/>
</dbReference>
<accession>A0A495RR73</accession>
<reference evidence="2 3" key="1">
    <citation type="submission" date="2018-10" db="EMBL/GenBank/DDBJ databases">
        <title>Genomic Encyclopedia of Archaeal and Bacterial Type Strains, Phase II (KMG-II): from individual species to whole genera.</title>
        <authorList>
            <person name="Goeker M."/>
        </authorList>
    </citation>
    <scope>NUCLEOTIDE SEQUENCE [LARGE SCALE GENOMIC DNA]</scope>
    <source>
        <strain evidence="2 3">DSM 15094</strain>
    </source>
</reference>
<organism evidence="2 3">
    <name type="scientific">Flavobacterium limicola</name>
    <dbReference type="NCBI Taxonomy" id="180441"/>
    <lineage>
        <taxon>Bacteria</taxon>
        <taxon>Pseudomonadati</taxon>
        <taxon>Bacteroidota</taxon>
        <taxon>Flavobacteriia</taxon>
        <taxon>Flavobacteriales</taxon>
        <taxon>Flavobacteriaceae</taxon>
        <taxon>Flavobacterium</taxon>
    </lineage>
</organism>
<feature type="domain" description="Glycosyltransferase 2-like" evidence="1">
    <location>
        <begin position="3"/>
        <end position="167"/>
    </location>
</feature>
<dbReference type="PANTHER" id="PTHR22916">
    <property type="entry name" value="GLYCOSYLTRANSFERASE"/>
    <property type="match status" value="1"/>
</dbReference>
<evidence type="ECO:0000313" key="3">
    <source>
        <dbReference type="Proteomes" id="UP000280091"/>
    </source>
</evidence>
<gene>
    <name evidence="2" type="ORF">BC952_2922</name>
</gene>
<proteinExistence type="predicted"/>
<sequence>MISVCIPTFNGGNYIKEQIDSILSQLSFADEIIISDDQSTDNTIEIINSYNDDRIKIFPHIKKQVGESQFKFDLTTRNMENAINQAVGDYIFMADQDDVWEVGRITTVLSLLKKYTLVVTDCKVVNDNLEVIHESYYYLVNSKVGMIKNFSKNSYLGCCMAFKKEILKFALPFPLEPVPHDIWIGLIAEIYGRVYFLNEKTILYRRHQNNLSDSAEISTNSLNFKVRYRILLLKALIKRALESHK</sequence>
<keyword evidence="3" id="KW-1185">Reference proteome</keyword>
<dbReference type="OrthoDB" id="9802649at2"/>
<dbReference type="InterPro" id="IPR001173">
    <property type="entry name" value="Glyco_trans_2-like"/>
</dbReference>